<dbReference type="EMBL" id="CP063212">
    <property type="protein sequence ID" value="QOR48148.1"/>
    <property type="molecule type" value="Genomic_DNA"/>
</dbReference>
<dbReference type="GO" id="GO:0016628">
    <property type="term" value="F:oxidoreductase activity, acting on the CH-CH group of donors, NAD or NADP as acceptor"/>
    <property type="evidence" value="ECO:0007669"/>
    <property type="project" value="InterPro"/>
</dbReference>
<evidence type="ECO:0000313" key="2">
    <source>
        <dbReference type="EMBL" id="QOR48148.1"/>
    </source>
</evidence>
<dbReference type="InterPro" id="IPR002938">
    <property type="entry name" value="FAD-bd"/>
</dbReference>
<reference evidence="2 3" key="1">
    <citation type="submission" date="2020-10" db="EMBL/GenBank/DDBJ databases">
        <title>Trueperella pecoris sp. nov. isolated from bovine and porcine specimens.</title>
        <authorList>
            <person name="Schoenecker L."/>
            <person name="Schnydrig P."/>
            <person name="Brodard I."/>
            <person name="Thomann A."/>
            <person name="Hemphill A."/>
            <person name="Rodriguez-Campos S."/>
            <person name="Perreten V."/>
            <person name="Jores J."/>
            <person name="Kittl S."/>
        </authorList>
    </citation>
    <scope>NUCLEOTIDE SEQUENCE [LARGE SCALE GENOMIC DNA]</scope>
    <source>
        <strain evidence="2 3">19OD0592</strain>
    </source>
</reference>
<accession>A0A7M1R1V7</accession>
<dbReference type="AlphaFoldDB" id="A0A7M1R1V7"/>
<dbReference type="PANTHER" id="PTHR42685">
    <property type="entry name" value="GERANYLGERANYL DIPHOSPHATE REDUCTASE"/>
    <property type="match status" value="1"/>
</dbReference>
<dbReference type="PANTHER" id="PTHR42685:SF22">
    <property type="entry name" value="CONDITIONED MEDIUM FACTOR RECEPTOR 1"/>
    <property type="match status" value="1"/>
</dbReference>
<protein>
    <submittedName>
        <fullName evidence="2">Geranylgeranyl reductase family protein</fullName>
    </submittedName>
</protein>
<dbReference type="SUPFAM" id="SSF51905">
    <property type="entry name" value="FAD/NAD(P)-binding domain"/>
    <property type="match status" value="1"/>
</dbReference>
<organism evidence="2 3">
    <name type="scientific">Trueperella pecoris</name>
    <dbReference type="NCBI Taxonomy" id="2733571"/>
    <lineage>
        <taxon>Bacteria</taxon>
        <taxon>Bacillati</taxon>
        <taxon>Actinomycetota</taxon>
        <taxon>Actinomycetes</taxon>
        <taxon>Actinomycetales</taxon>
        <taxon>Actinomycetaceae</taxon>
        <taxon>Trueperella</taxon>
    </lineage>
</organism>
<dbReference type="Gene3D" id="3.50.50.60">
    <property type="entry name" value="FAD/NAD(P)-binding domain"/>
    <property type="match status" value="1"/>
</dbReference>
<evidence type="ECO:0000259" key="1">
    <source>
        <dbReference type="Pfam" id="PF01494"/>
    </source>
</evidence>
<evidence type="ECO:0000313" key="3">
    <source>
        <dbReference type="Proteomes" id="UP000594961"/>
    </source>
</evidence>
<dbReference type="NCBIfam" id="TIGR02032">
    <property type="entry name" value="GG-red-SF"/>
    <property type="match status" value="1"/>
</dbReference>
<name>A0A7M1R1V7_9ACTO</name>
<dbReference type="InterPro" id="IPR011777">
    <property type="entry name" value="Geranylgeranyl_Rdtase_fam"/>
</dbReference>
<dbReference type="Proteomes" id="UP000594961">
    <property type="component" value="Chromosome"/>
</dbReference>
<feature type="domain" description="FAD-binding" evidence="1">
    <location>
        <begin position="5"/>
        <end position="332"/>
    </location>
</feature>
<dbReference type="Pfam" id="PF01494">
    <property type="entry name" value="FAD_binding_3"/>
    <property type="match status" value="1"/>
</dbReference>
<dbReference type="InterPro" id="IPR050407">
    <property type="entry name" value="Geranylgeranyl_reductase"/>
</dbReference>
<proteinExistence type="predicted"/>
<gene>
    <name evidence="2" type="ORF">INS90_02315</name>
</gene>
<dbReference type="InterPro" id="IPR036188">
    <property type="entry name" value="FAD/NAD-bd_sf"/>
</dbReference>
<dbReference type="RefSeq" id="WP_197554319.1">
    <property type="nucleotide sequence ID" value="NZ_CP063212.1"/>
</dbReference>
<dbReference type="GO" id="GO:0071949">
    <property type="term" value="F:FAD binding"/>
    <property type="evidence" value="ECO:0007669"/>
    <property type="project" value="InterPro"/>
</dbReference>
<sequence length="422" mass="45531">MTEHADVIVVGAGPGGAATAHYLAQNGVDVLVLEKSTFPRDKICGDGLTPRAVGELIRMGISLPEEEGWVRNYGVRAYGAGHMIEVPWPELASMPSWGSANRRINFDELLIKHAVASGARLRDGVTVTGPIVHEKSGRVVGVRARNADRSQEMTFSARFVVDAGGVAARLATAAGREKNMSRPMGVAYRTYFESPLASTDMMESWLELWAGKPGQSEQLPGYAWAFAVGEGLINVGLGSLSSTAKPSGVDHRKVFSQWLANTPAEWQMNPDTQRGPIRGAALPMGFNRKPHYADGLALVGDAGGMVSPFNGEGIGPALVSGRLVADAIAQALAHATLGQQDRVMREYPRQITAELGGYYTLGRIFAALIERPEIMHLCVKYGLPRPTLMTLVMKLLSDSYDRHDGDWMDRLITALTKVVPQA</sequence>
<dbReference type="PRINTS" id="PR00420">
    <property type="entry name" value="RNGMNOXGNASE"/>
</dbReference>